<organism evidence="1 2">
    <name type="scientific">Paenibacillus phoenicis</name>
    <dbReference type="NCBI Taxonomy" id="554117"/>
    <lineage>
        <taxon>Bacteria</taxon>
        <taxon>Bacillati</taxon>
        <taxon>Bacillota</taxon>
        <taxon>Bacilli</taxon>
        <taxon>Bacillales</taxon>
        <taxon>Paenibacillaceae</taxon>
        <taxon>Paenibacillus</taxon>
    </lineage>
</organism>
<keyword evidence="2" id="KW-1185">Reference proteome</keyword>
<sequence>MTKQLADYELEKWLRSLKLDSSGPAGACGQTYNQTYSQSYGPTGSGSCISWQQRVQYAVGHAINDYFTLLPAVRLHTPIQVLLNRRWPRNQRDFPDPLFYWQVYHRMVSELTFITGTRIYEYPLALYENWGTHVAGLDLHLSIIFQAVWQERGNPDWVTVQKFLVEENESITQAFVHLVNVFWHSAFGRPPGDIEVYALMEGRRQVIPGESLDLQESLDYVWLLQEAWECGCCHRESEEPGADINRTGGGEPWRLGVS</sequence>
<accession>A0ABU5PRU9</accession>
<protein>
    <submittedName>
        <fullName evidence="1">Uncharacterized protein</fullName>
    </submittedName>
</protein>
<dbReference type="EMBL" id="JAYERP010000002">
    <property type="protein sequence ID" value="MEA3572547.1"/>
    <property type="molecule type" value="Genomic_DNA"/>
</dbReference>
<proteinExistence type="predicted"/>
<dbReference type="RefSeq" id="WP_323079237.1">
    <property type="nucleotide sequence ID" value="NZ_CBCSKM010000019.1"/>
</dbReference>
<comment type="caution">
    <text evidence="1">The sequence shown here is derived from an EMBL/GenBank/DDBJ whole genome shotgun (WGS) entry which is preliminary data.</text>
</comment>
<evidence type="ECO:0000313" key="1">
    <source>
        <dbReference type="EMBL" id="MEA3572547.1"/>
    </source>
</evidence>
<evidence type="ECO:0000313" key="2">
    <source>
        <dbReference type="Proteomes" id="UP001292216"/>
    </source>
</evidence>
<name>A0ABU5PRU9_9BACL</name>
<reference evidence="1 2" key="1">
    <citation type="submission" date="2023-12" db="EMBL/GenBank/DDBJ databases">
        <title>Whole genome sequencing of Paenibacillus phoenicis isolated from the Phoenix Mars Lander spacecraft assembly facility.</title>
        <authorList>
            <person name="Garcia A."/>
            <person name="Venkateswaran K."/>
        </authorList>
    </citation>
    <scope>NUCLEOTIDE SEQUENCE [LARGE SCALE GENOMIC DNA]</scope>
    <source>
        <strain evidence="1 2">3PO2SA</strain>
    </source>
</reference>
<gene>
    <name evidence="1" type="ORF">U9M73_21705</name>
</gene>
<dbReference type="Proteomes" id="UP001292216">
    <property type="component" value="Unassembled WGS sequence"/>
</dbReference>